<evidence type="ECO:0000256" key="2">
    <source>
        <dbReference type="ARBA" id="ARBA00022803"/>
    </source>
</evidence>
<dbReference type="InterPro" id="IPR047150">
    <property type="entry name" value="SGT"/>
</dbReference>
<sequence length="247" mass="27257">MSSIKHLVYAVIRFLREQSQMDAYTSDEQESLEGNNHMKEENYSAAVDCYTQAIELDPNNAVYYCNRAAAQSKLGHYTDAIKDCEKAIAIDSKYSKAYGRMGLALTAMNKFEEAVTSYQKALDLDPENDSYKSNLKIAEQKLREVSSPTGTGLSFDMTSLINNPAFISMTICQSSDLPLAYSRMSGMMTNAIGGPAAGVGGLTDLSSLIQAGQQFAQQIQQQNPELIEQLRNHIRSRSFSSSTEDHS</sequence>
<dbReference type="PANTHER" id="PTHR45831:SF1">
    <property type="entry name" value="SMALL GLUTAMINE-RICH TETRATRICOPEPTIDE REPEAT-CONTAINING PROTEIN BETA"/>
    <property type="match status" value="1"/>
</dbReference>
<dbReference type="InterPro" id="IPR019734">
    <property type="entry name" value="TPR_rpt"/>
</dbReference>
<dbReference type="Gene3D" id="1.20.5.420">
    <property type="entry name" value="Immunoglobulin FC, subunit C"/>
    <property type="match status" value="1"/>
</dbReference>
<dbReference type="GO" id="GO:0072380">
    <property type="term" value="C:TRC complex"/>
    <property type="evidence" value="ECO:0007669"/>
    <property type="project" value="TreeGrafter"/>
</dbReference>
<evidence type="ECO:0000256" key="3">
    <source>
        <dbReference type="PROSITE-ProRule" id="PRU00339"/>
    </source>
</evidence>
<keyword evidence="5" id="KW-1185">Reference proteome</keyword>
<dbReference type="Pfam" id="PF00515">
    <property type="entry name" value="TPR_1"/>
    <property type="match status" value="1"/>
</dbReference>
<dbReference type="EMBL" id="KB106364">
    <property type="protein sequence ID" value="ELK31199.1"/>
    <property type="molecule type" value="Genomic_DNA"/>
</dbReference>
<proteinExistence type="predicted"/>
<evidence type="ECO:0000313" key="4">
    <source>
        <dbReference type="EMBL" id="ELK31199.1"/>
    </source>
</evidence>
<dbReference type="FunFam" id="1.25.40.10:FF:000103">
    <property type="entry name" value="small glutamine-rich tetratricopeptide repeat-containing protein beta"/>
    <property type="match status" value="1"/>
</dbReference>
<feature type="repeat" description="TPR" evidence="3">
    <location>
        <begin position="27"/>
        <end position="60"/>
    </location>
</feature>
<organism evidence="4 5">
    <name type="scientific">Myotis davidii</name>
    <name type="common">David's myotis</name>
    <dbReference type="NCBI Taxonomy" id="225400"/>
    <lineage>
        <taxon>Eukaryota</taxon>
        <taxon>Metazoa</taxon>
        <taxon>Chordata</taxon>
        <taxon>Craniata</taxon>
        <taxon>Vertebrata</taxon>
        <taxon>Euteleostomi</taxon>
        <taxon>Mammalia</taxon>
        <taxon>Eutheria</taxon>
        <taxon>Laurasiatheria</taxon>
        <taxon>Chiroptera</taxon>
        <taxon>Yangochiroptera</taxon>
        <taxon>Vespertilionidae</taxon>
        <taxon>Myotis</taxon>
    </lineage>
</organism>
<dbReference type="GO" id="GO:0006620">
    <property type="term" value="P:post-translational protein targeting to endoplasmic reticulum membrane"/>
    <property type="evidence" value="ECO:0007669"/>
    <property type="project" value="TreeGrafter"/>
</dbReference>
<dbReference type="AlphaFoldDB" id="L5LXQ1"/>
<feature type="repeat" description="TPR" evidence="3">
    <location>
        <begin position="95"/>
        <end position="128"/>
    </location>
</feature>
<dbReference type="PROSITE" id="PS50005">
    <property type="entry name" value="TPR"/>
    <property type="match status" value="2"/>
</dbReference>
<reference evidence="5" key="1">
    <citation type="journal article" date="2013" name="Science">
        <title>Comparative analysis of bat genomes provides insight into the evolution of flight and immunity.</title>
        <authorList>
            <person name="Zhang G."/>
            <person name="Cowled C."/>
            <person name="Shi Z."/>
            <person name="Huang Z."/>
            <person name="Bishop-Lilly K.A."/>
            <person name="Fang X."/>
            <person name="Wynne J.W."/>
            <person name="Xiong Z."/>
            <person name="Baker M.L."/>
            <person name="Zhao W."/>
            <person name="Tachedjian M."/>
            <person name="Zhu Y."/>
            <person name="Zhou P."/>
            <person name="Jiang X."/>
            <person name="Ng J."/>
            <person name="Yang L."/>
            <person name="Wu L."/>
            <person name="Xiao J."/>
            <person name="Feng Y."/>
            <person name="Chen Y."/>
            <person name="Sun X."/>
            <person name="Zhang Y."/>
            <person name="Marsh G.A."/>
            <person name="Crameri G."/>
            <person name="Broder C.C."/>
            <person name="Frey K.G."/>
            <person name="Wang L.F."/>
            <person name="Wang J."/>
        </authorList>
    </citation>
    <scope>NUCLEOTIDE SEQUENCE [LARGE SCALE GENOMIC DNA]</scope>
</reference>
<name>L5LXQ1_MYODS</name>
<dbReference type="eggNOG" id="KOG0553">
    <property type="taxonomic scope" value="Eukaryota"/>
</dbReference>
<dbReference type="Gene3D" id="1.25.40.10">
    <property type="entry name" value="Tetratricopeptide repeat domain"/>
    <property type="match status" value="1"/>
</dbReference>
<dbReference type="SMART" id="SM00028">
    <property type="entry name" value="TPR"/>
    <property type="match status" value="3"/>
</dbReference>
<gene>
    <name evidence="4" type="ORF">MDA_GLEAN10025800</name>
</gene>
<protein>
    <submittedName>
        <fullName evidence="4">Small glutamine-rich tetratricopeptide repeat-containing protein beta</fullName>
    </submittedName>
</protein>
<dbReference type="GO" id="GO:0060090">
    <property type="term" value="F:molecular adaptor activity"/>
    <property type="evidence" value="ECO:0007669"/>
    <property type="project" value="TreeGrafter"/>
</dbReference>
<keyword evidence="2 3" id="KW-0802">TPR repeat</keyword>
<dbReference type="PROSITE" id="PS50293">
    <property type="entry name" value="TPR_REGION"/>
    <property type="match status" value="1"/>
</dbReference>
<dbReference type="PANTHER" id="PTHR45831">
    <property type="entry name" value="LD24721P"/>
    <property type="match status" value="1"/>
</dbReference>
<keyword evidence="1" id="KW-0677">Repeat</keyword>
<dbReference type="Pfam" id="PF13414">
    <property type="entry name" value="TPR_11"/>
    <property type="match status" value="1"/>
</dbReference>
<evidence type="ECO:0000256" key="1">
    <source>
        <dbReference type="ARBA" id="ARBA00022737"/>
    </source>
</evidence>
<dbReference type="SUPFAM" id="SSF48452">
    <property type="entry name" value="TPR-like"/>
    <property type="match status" value="1"/>
</dbReference>
<evidence type="ECO:0000313" key="5">
    <source>
        <dbReference type="Proteomes" id="UP000010556"/>
    </source>
</evidence>
<dbReference type="InterPro" id="IPR011990">
    <property type="entry name" value="TPR-like_helical_dom_sf"/>
</dbReference>
<dbReference type="GO" id="GO:0016020">
    <property type="term" value="C:membrane"/>
    <property type="evidence" value="ECO:0007669"/>
    <property type="project" value="TreeGrafter"/>
</dbReference>
<accession>L5LXQ1</accession>
<dbReference type="Proteomes" id="UP000010556">
    <property type="component" value="Unassembled WGS sequence"/>
</dbReference>